<dbReference type="InterPro" id="IPR014987">
    <property type="entry name" value="UPF_YfcL"/>
</dbReference>
<organism evidence="1 2">
    <name type="scientific">Alteromonas confluentis</name>
    <dbReference type="NCBI Taxonomy" id="1656094"/>
    <lineage>
        <taxon>Bacteria</taxon>
        <taxon>Pseudomonadati</taxon>
        <taxon>Pseudomonadota</taxon>
        <taxon>Gammaproteobacteria</taxon>
        <taxon>Alteromonadales</taxon>
        <taxon>Alteromonadaceae</taxon>
        <taxon>Alteromonas/Salinimonas group</taxon>
        <taxon>Alteromonas</taxon>
    </lineage>
</organism>
<dbReference type="AlphaFoldDB" id="A0A1E7ZBT9"/>
<name>A0A1E7ZBT9_9ALTE</name>
<proteinExistence type="predicted"/>
<evidence type="ECO:0000313" key="2">
    <source>
        <dbReference type="Proteomes" id="UP000175691"/>
    </source>
</evidence>
<dbReference type="STRING" id="1656094.BFC18_11160"/>
<evidence type="ECO:0000313" key="1">
    <source>
        <dbReference type="EMBL" id="OFC70986.1"/>
    </source>
</evidence>
<protein>
    <recommendedName>
        <fullName evidence="3">YfcL protein</fullName>
    </recommendedName>
</protein>
<dbReference type="Pfam" id="PF08891">
    <property type="entry name" value="YfcL"/>
    <property type="match status" value="1"/>
</dbReference>
<reference evidence="1 2" key="1">
    <citation type="submission" date="2016-08" db="EMBL/GenBank/DDBJ databases">
        <authorList>
            <person name="Seilhamer J.J."/>
        </authorList>
    </citation>
    <scope>NUCLEOTIDE SEQUENCE [LARGE SCALE GENOMIC DNA]</scope>
    <source>
        <strain evidence="1 2">KCTC 42603</strain>
    </source>
</reference>
<evidence type="ECO:0008006" key="3">
    <source>
        <dbReference type="Google" id="ProtNLM"/>
    </source>
</evidence>
<gene>
    <name evidence="1" type="ORF">BFC18_11160</name>
</gene>
<dbReference type="RefSeq" id="WP_070125380.1">
    <property type="nucleotide sequence ID" value="NZ_MDHN01000021.1"/>
</dbReference>
<dbReference type="EMBL" id="MDHN01000021">
    <property type="protein sequence ID" value="OFC70986.1"/>
    <property type="molecule type" value="Genomic_DNA"/>
</dbReference>
<accession>A0A1E7ZBT9</accession>
<comment type="caution">
    <text evidence="1">The sequence shown here is derived from an EMBL/GenBank/DDBJ whole genome shotgun (WGS) entry which is preliminary data.</text>
</comment>
<keyword evidence="2" id="KW-1185">Reference proteome</keyword>
<sequence>MQYPAAASTAFIEQIGQIEEALDGVVDHGDDDELFIASYLQGHFAVIARQQEMESDATLSSLDDAMQGSLQAAFDNKELDDGDQQKVLALWQRLLHQSQSAN</sequence>
<dbReference type="OrthoDB" id="5600394at2"/>
<dbReference type="Proteomes" id="UP000175691">
    <property type="component" value="Unassembled WGS sequence"/>
</dbReference>